<dbReference type="InterPro" id="IPR007624">
    <property type="entry name" value="RNA_pol_sigma70_r3"/>
</dbReference>
<evidence type="ECO:0000313" key="7">
    <source>
        <dbReference type="EMBL" id="ALF54852.1"/>
    </source>
</evidence>
<dbReference type="RefSeq" id="WP_062295469.1">
    <property type="nucleotide sequence ID" value="NZ_CP012036.1"/>
</dbReference>
<dbReference type="PANTHER" id="PTHR30603:SF60">
    <property type="entry name" value="RNA POLYMERASE SIGMA FACTOR RPOD"/>
    <property type="match status" value="1"/>
</dbReference>
<dbReference type="OrthoDB" id="1185556at2"/>
<keyword evidence="2" id="KW-0805">Transcription regulation</keyword>
<dbReference type="Pfam" id="PF00140">
    <property type="entry name" value="Sigma70_r1_2"/>
    <property type="match status" value="1"/>
</dbReference>
<dbReference type="GO" id="GO:0006352">
    <property type="term" value="P:DNA-templated transcription initiation"/>
    <property type="evidence" value="ECO:0007669"/>
    <property type="project" value="InterPro"/>
</dbReference>
<dbReference type="CDD" id="cd06171">
    <property type="entry name" value="Sigma70_r4"/>
    <property type="match status" value="1"/>
</dbReference>
<dbReference type="Pfam" id="PF04539">
    <property type="entry name" value="Sigma70_r3"/>
    <property type="match status" value="2"/>
</dbReference>
<proteinExistence type="inferred from homology"/>
<dbReference type="InterPro" id="IPR050239">
    <property type="entry name" value="Sigma-70_RNA_pol_init_factors"/>
</dbReference>
<dbReference type="Gene3D" id="1.20.120.1810">
    <property type="match status" value="1"/>
</dbReference>
<keyword evidence="3" id="KW-0731">Sigma factor</keyword>
<accession>A0A0M4STW2</accession>
<dbReference type="InterPro" id="IPR007630">
    <property type="entry name" value="RNA_pol_sigma70_r4"/>
</dbReference>
<dbReference type="InterPro" id="IPR036388">
    <property type="entry name" value="WH-like_DNA-bd_sf"/>
</dbReference>
<dbReference type="SUPFAM" id="SSF88946">
    <property type="entry name" value="Sigma2 domain of RNA polymerase sigma factors"/>
    <property type="match status" value="1"/>
</dbReference>
<dbReference type="InterPro" id="IPR014284">
    <property type="entry name" value="RNA_pol_sigma-70_dom"/>
</dbReference>
<dbReference type="KEGG" id="npz:ACX27_21705"/>
<organism evidence="7 8">
    <name type="scientific">Nostoc piscinale CENA21</name>
    <dbReference type="NCBI Taxonomy" id="224013"/>
    <lineage>
        <taxon>Bacteria</taxon>
        <taxon>Bacillati</taxon>
        <taxon>Cyanobacteriota</taxon>
        <taxon>Cyanophyceae</taxon>
        <taxon>Nostocales</taxon>
        <taxon>Nostocaceae</taxon>
        <taxon>Nostoc</taxon>
    </lineage>
</organism>
<protein>
    <submittedName>
        <fullName evidence="7">RNA polymerase sigma factor</fullName>
    </submittedName>
</protein>
<dbReference type="EMBL" id="CP012036">
    <property type="protein sequence ID" value="ALF54852.1"/>
    <property type="molecule type" value="Genomic_DNA"/>
</dbReference>
<name>A0A0M4STW2_9NOSO</name>
<evidence type="ECO:0000256" key="4">
    <source>
        <dbReference type="ARBA" id="ARBA00023125"/>
    </source>
</evidence>
<dbReference type="SUPFAM" id="SSF88659">
    <property type="entry name" value="Sigma3 and sigma4 domains of RNA polymerase sigma factors"/>
    <property type="match status" value="2"/>
</dbReference>
<dbReference type="NCBIfam" id="TIGR02937">
    <property type="entry name" value="sigma70-ECF"/>
    <property type="match status" value="1"/>
</dbReference>
<dbReference type="Proteomes" id="UP000062645">
    <property type="component" value="Chromosome"/>
</dbReference>
<dbReference type="PROSITE" id="PS00716">
    <property type="entry name" value="SIGMA70_2"/>
    <property type="match status" value="1"/>
</dbReference>
<dbReference type="PANTHER" id="PTHR30603">
    <property type="entry name" value="RNA POLYMERASE SIGMA FACTOR RPO"/>
    <property type="match status" value="1"/>
</dbReference>
<dbReference type="Pfam" id="PF04545">
    <property type="entry name" value="Sigma70_r4"/>
    <property type="match status" value="1"/>
</dbReference>
<dbReference type="InterPro" id="IPR013325">
    <property type="entry name" value="RNA_pol_sigma_r2"/>
</dbReference>
<dbReference type="GO" id="GO:0016987">
    <property type="term" value="F:sigma factor activity"/>
    <property type="evidence" value="ECO:0007669"/>
    <property type="project" value="UniProtKB-KW"/>
</dbReference>
<evidence type="ECO:0000256" key="2">
    <source>
        <dbReference type="ARBA" id="ARBA00023015"/>
    </source>
</evidence>
<dbReference type="PATRIC" id="fig|224013.5.peg.5208"/>
<sequence length="316" mass="36417">MSSLSPDMVRVYLREIGQFPLLTSDQEITYGRQVQQMIAIEEQKQKLSEQLDREPTLAELANFVNKNESEITQILQIGQRAKQKMVTANLRLVVSIAKKYQRRNLELLDLIQEGAIGLQRGIEKFDPNRGYKLSTYAYWWISQAITRAIAEKSRTVRLPIHVNEKLNQIKKVQRELFQTLGRRPSVAEIAQKLDIEPSQIREYLSAASSTISLDLKVGDNQDTELSELLSDDGVSPNDQITQEMLRQDLDNWLSSLKPVQREVLILRFGLLDNQERSLAQIGEKLNVSRERVRQIQQQAMNVLRRQQPEMGQYLSS</sequence>
<dbReference type="PRINTS" id="PR00046">
    <property type="entry name" value="SIGMA70FCT"/>
</dbReference>
<evidence type="ECO:0000259" key="6">
    <source>
        <dbReference type="PROSITE" id="PS00716"/>
    </source>
</evidence>
<comment type="similarity">
    <text evidence="1">Belongs to the sigma-70 factor family.</text>
</comment>
<evidence type="ECO:0000256" key="3">
    <source>
        <dbReference type="ARBA" id="ARBA00023082"/>
    </source>
</evidence>
<dbReference type="AlphaFoldDB" id="A0A0M4STW2"/>
<dbReference type="NCBIfam" id="TIGR02997">
    <property type="entry name" value="Sig70-cyanoRpoD"/>
    <property type="match status" value="1"/>
</dbReference>
<dbReference type="GO" id="GO:0003677">
    <property type="term" value="F:DNA binding"/>
    <property type="evidence" value="ECO:0007669"/>
    <property type="project" value="UniProtKB-KW"/>
</dbReference>
<dbReference type="InterPro" id="IPR009042">
    <property type="entry name" value="RNA_pol_sigma70_r1_2"/>
</dbReference>
<dbReference type="STRING" id="224013.ACX27_21705"/>
<reference evidence="7 8" key="2">
    <citation type="journal article" date="2016" name="Genome Announc.">
        <title>Draft Genome Sequence of the N2-Fixing Cyanobacterium Nostoc piscinale CENA21, Isolated from the Brazilian Amazon Floodplain.</title>
        <authorList>
            <person name="Leao T."/>
            <person name="Guimaraes P.I."/>
            <person name="de Melo A.G."/>
            <person name="Ramos R.T."/>
            <person name="Leao P.N."/>
            <person name="Silva A."/>
            <person name="Fiore M.F."/>
            <person name="Schneider M.P."/>
        </authorList>
    </citation>
    <scope>NUCLEOTIDE SEQUENCE [LARGE SCALE GENOMIC DNA]</scope>
    <source>
        <strain evidence="7 8">CENA21</strain>
    </source>
</reference>
<evidence type="ECO:0000256" key="1">
    <source>
        <dbReference type="ARBA" id="ARBA00007788"/>
    </source>
</evidence>
<dbReference type="InterPro" id="IPR013324">
    <property type="entry name" value="RNA_pol_sigma_r3/r4-like"/>
</dbReference>
<gene>
    <name evidence="7" type="ORF">ACX27_21705</name>
</gene>
<keyword evidence="8" id="KW-1185">Reference proteome</keyword>
<dbReference type="InterPro" id="IPR007627">
    <property type="entry name" value="RNA_pol_sigma70_r2"/>
</dbReference>
<reference evidence="8" key="1">
    <citation type="submission" date="2015-07" db="EMBL/GenBank/DDBJ databases">
        <title>Genome Of Nitrogen-Fixing Cyanobacterium Nostoc piscinale CENA21 From Solimoes/Amazon River Floodplain Sediments And Comparative Genomics To Uncover Biosynthetic Natural Products Potential.</title>
        <authorList>
            <person name="Leao T.F."/>
            <person name="Leao P.N."/>
            <person name="Guimaraes P.I."/>
            <person name="de Melo A.G.C."/>
            <person name="Ramos R.T.J."/>
            <person name="Silva A."/>
            <person name="Fiore M.F."/>
            <person name="Schneider M.P.C."/>
        </authorList>
    </citation>
    <scope>NUCLEOTIDE SEQUENCE [LARGE SCALE GENOMIC DNA]</scope>
    <source>
        <strain evidence="8">CENA21</strain>
    </source>
</reference>
<evidence type="ECO:0000256" key="5">
    <source>
        <dbReference type="ARBA" id="ARBA00023163"/>
    </source>
</evidence>
<dbReference type="Gene3D" id="1.10.10.10">
    <property type="entry name" value="Winged helix-like DNA-binding domain superfamily/Winged helix DNA-binding domain"/>
    <property type="match status" value="2"/>
</dbReference>
<keyword evidence="4" id="KW-0238">DNA-binding</keyword>
<dbReference type="Gene3D" id="1.10.601.10">
    <property type="entry name" value="RNA Polymerase Primary Sigma Factor"/>
    <property type="match status" value="1"/>
</dbReference>
<evidence type="ECO:0000313" key="8">
    <source>
        <dbReference type="Proteomes" id="UP000062645"/>
    </source>
</evidence>
<dbReference type="InterPro" id="IPR000943">
    <property type="entry name" value="RNA_pol_sigma70"/>
</dbReference>
<dbReference type="Pfam" id="PF04542">
    <property type="entry name" value="Sigma70_r2"/>
    <property type="match status" value="1"/>
</dbReference>
<dbReference type="InterPro" id="IPR017848">
    <property type="entry name" value="RNA_pol_sigma_RpoD/SigA_cyanob"/>
</dbReference>
<keyword evidence="5" id="KW-0804">Transcription</keyword>
<feature type="domain" description="RNA polymerase sigma-70" evidence="6">
    <location>
        <begin position="277"/>
        <end position="303"/>
    </location>
</feature>